<evidence type="ECO:0000259" key="2">
    <source>
        <dbReference type="Pfam" id="PF22052"/>
    </source>
</evidence>
<dbReference type="Proteomes" id="UP000198406">
    <property type="component" value="Unassembled WGS sequence"/>
</dbReference>
<feature type="domain" description="DUF6938" evidence="3">
    <location>
        <begin position="292"/>
        <end position="531"/>
    </location>
</feature>
<accession>A0A1Z5JET3</accession>
<keyword evidence="1" id="KW-1133">Transmembrane helix</keyword>
<evidence type="ECO:0000313" key="5">
    <source>
        <dbReference type="Proteomes" id="UP000198406"/>
    </source>
</evidence>
<reference evidence="4 5" key="1">
    <citation type="journal article" date="2015" name="Plant Cell">
        <title>Oil accumulation by the oleaginous diatom Fistulifera solaris as revealed by the genome and transcriptome.</title>
        <authorList>
            <person name="Tanaka T."/>
            <person name="Maeda Y."/>
            <person name="Veluchamy A."/>
            <person name="Tanaka M."/>
            <person name="Abida H."/>
            <person name="Marechal E."/>
            <person name="Bowler C."/>
            <person name="Muto M."/>
            <person name="Sunaga Y."/>
            <person name="Tanaka M."/>
            <person name="Yoshino T."/>
            <person name="Taniguchi T."/>
            <person name="Fukuda Y."/>
            <person name="Nemoto M."/>
            <person name="Matsumoto M."/>
            <person name="Wong P.S."/>
            <person name="Aburatani S."/>
            <person name="Fujibuchi W."/>
        </authorList>
    </citation>
    <scope>NUCLEOTIDE SEQUENCE [LARGE SCALE GENOMIC DNA]</scope>
    <source>
        <strain evidence="4 5">JPCC DA0580</strain>
    </source>
</reference>
<sequence length="538" mass="59118">MAALEPWLIAICVLGGSVFLYLILKVCLTSWAANEYVRIKNSLISSCDIDAFVGPKNPVSPLKVVLAHKFQLGSRQPSQDAIPLELVDSLHVPGLKVSRKAGSPKGDNDGKVMLLDEFLAEHSKSDKKPIVIATIRMGFGHHRIAYSAASWAIKNGHPTIFHDLLNIHSAEADLIKETDELYSKFSRYASELGGPIEKLWGSAMLSGNADALRIASLTAAHLQPLLLSYPKDVLMITSHQLTALTASAAGFTNVHNLVVDNHPQWFLTVPNTMNLCQGPVNYQSFLKMGVKPSELACAGHWCPADMVDNINEDCQRRIQRAQARVQNATKKPLRILIPVGGAGAQRKFIVSFIKVLSPYVKKGKIQLFLNAGDHVHMKQAFLEVLDQCGLEFDTVNDTAGVFAFQKKMLDPNNEPAKGITLFSFEEYFPAVATTDILCRVTDLLSCKPSEMAFYCVPKLHIRRVGDHEADSACRSSELGDGTVEARELEDAREFIDLFLDTPDLITSMNQSIMDNNKNGIYSGCKNAVTMAAAIKKNN</sequence>
<dbReference type="InterPro" id="IPR054218">
    <property type="entry name" value="DUF6938"/>
</dbReference>
<evidence type="ECO:0000259" key="3">
    <source>
        <dbReference type="Pfam" id="PF22053"/>
    </source>
</evidence>
<dbReference type="InterPro" id="IPR054217">
    <property type="entry name" value="DUF6937"/>
</dbReference>
<name>A0A1Z5JET3_FISSO</name>
<protein>
    <submittedName>
        <fullName evidence="4">Uncharacterized protein</fullName>
    </submittedName>
</protein>
<dbReference type="OrthoDB" id="429012at2759"/>
<keyword evidence="1" id="KW-0472">Membrane</keyword>
<evidence type="ECO:0000313" key="4">
    <source>
        <dbReference type="EMBL" id="GAX12446.1"/>
    </source>
</evidence>
<gene>
    <name evidence="4" type="ORF">FisN_2Hh280</name>
</gene>
<feature type="transmembrane region" description="Helical" evidence="1">
    <location>
        <begin position="7"/>
        <end position="24"/>
    </location>
</feature>
<organism evidence="4 5">
    <name type="scientific">Fistulifera solaris</name>
    <name type="common">Oleaginous diatom</name>
    <dbReference type="NCBI Taxonomy" id="1519565"/>
    <lineage>
        <taxon>Eukaryota</taxon>
        <taxon>Sar</taxon>
        <taxon>Stramenopiles</taxon>
        <taxon>Ochrophyta</taxon>
        <taxon>Bacillariophyta</taxon>
        <taxon>Bacillariophyceae</taxon>
        <taxon>Bacillariophycidae</taxon>
        <taxon>Naviculales</taxon>
        <taxon>Naviculaceae</taxon>
        <taxon>Fistulifera</taxon>
    </lineage>
</organism>
<keyword evidence="5" id="KW-1185">Reference proteome</keyword>
<feature type="domain" description="DUF6937" evidence="2">
    <location>
        <begin position="122"/>
        <end position="285"/>
    </location>
</feature>
<dbReference type="Pfam" id="PF22052">
    <property type="entry name" value="DUF6937"/>
    <property type="match status" value="1"/>
</dbReference>
<keyword evidence="1" id="KW-0812">Transmembrane</keyword>
<proteinExistence type="predicted"/>
<dbReference type="Pfam" id="PF22053">
    <property type="entry name" value="DUF6938"/>
    <property type="match status" value="1"/>
</dbReference>
<dbReference type="EMBL" id="BDSP01000051">
    <property type="protein sequence ID" value="GAX12446.1"/>
    <property type="molecule type" value="Genomic_DNA"/>
</dbReference>
<dbReference type="AlphaFoldDB" id="A0A1Z5JET3"/>
<evidence type="ECO:0000256" key="1">
    <source>
        <dbReference type="SAM" id="Phobius"/>
    </source>
</evidence>
<dbReference type="InParanoid" id="A0A1Z5JET3"/>
<comment type="caution">
    <text evidence="4">The sequence shown here is derived from an EMBL/GenBank/DDBJ whole genome shotgun (WGS) entry which is preliminary data.</text>
</comment>